<accession>A0AAV2NE19</accession>
<comment type="similarity">
    <text evidence="5 15">Belongs to the cytochrome P450 family.</text>
</comment>
<dbReference type="SUPFAM" id="SSF48264">
    <property type="entry name" value="Cytochrome P450"/>
    <property type="match status" value="1"/>
</dbReference>
<name>A0AAV2NE19_9HYME</name>
<gene>
    <name evidence="17" type="ORF">LPLAT_LOCUS4263</name>
</gene>
<proteinExistence type="inferred from homology"/>
<dbReference type="GO" id="GO:0004497">
    <property type="term" value="F:monooxygenase activity"/>
    <property type="evidence" value="ECO:0007669"/>
    <property type="project" value="UniProtKB-KW"/>
</dbReference>
<keyword evidence="13 16" id="KW-0472">Membrane</keyword>
<dbReference type="Proteomes" id="UP001497644">
    <property type="component" value="Chromosome 14"/>
</dbReference>
<keyword evidence="16" id="KW-1133">Transmembrane helix</keyword>
<dbReference type="GO" id="GO:0005789">
    <property type="term" value="C:endoplasmic reticulum membrane"/>
    <property type="evidence" value="ECO:0007669"/>
    <property type="project" value="UniProtKB-SubCell"/>
</dbReference>
<evidence type="ECO:0000256" key="15">
    <source>
        <dbReference type="RuleBase" id="RU000461"/>
    </source>
</evidence>
<dbReference type="EMBL" id="OZ034837">
    <property type="protein sequence ID" value="CAL1678403.1"/>
    <property type="molecule type" value="Genomic_DNA"/>
</dbReference>
<dbReference type="PRINTS" id="PR00463">
    <property type="entry name" value="EP450I"/>
</dbReference>
<evidence type="ECO:0000256" key="1">
    <source>
        <dbReference type="ARBA" id="ARBA00001971"/>
    </source>
</evidence>
<evidence type="ECO:0000256" key="4">
    <source>
        <dbReference type="ARBA" id="ARBA00004406"/>
    </source>
</evidence>
<evidence type="ECO:0000256" key="10">
    <source>
        <dbReference type="ARBA" id="ARBA00023002"/>
    </source>
</evidence>
<evidence type="ECO:0000256" key="6">
    <source>
        <dbReference type="ARBA" id="ARBA00022617"/>
    </source>
</evidence>
<keyword evidence="18" id="KW-1185">Reference proteome</keyword>
<feature type="binding site" description="axial binding residue" evidence="14">
    <location>
        <position position="384"/>
    </location>
    <ligand>
        <name>heme</name>
        <dbReference type="ChEBI" id="CHEBI:30413"/>
    </ligand>
    <ligandPart>
        <name>Fe</name>
        <dbReference type="ChEBI" id="CHEBI:18248"/>
    </ligandPart>
</feature>
<evidence type="ECO:0000256" key="2">
    <source>
        <dbReference type="ARBA" id="ARBA00003690"/>
    </source>
</evidence>
<evidence type="ECO:0000313" key="18">
    <source>
        <dbReference type="Proteomes" id="UP001497644"/>
    </source>
</evidence>
<dbReference type="GO" id="GO:0016705">
    <property type="term" value="F:oxidoreductase activity, acting on paired donors, with incorporation or reduction of molecular oxygen"/>
    <property type="evidence" value="ECO:0007669"/>
    <property type="project" value="InterPro"/>
</dbReference>
<keyword evidence="7 14" id="KW-0479">Metal-binding</keyword>
<evidence type="ECO:0000256" key="13">
    <source>
        <dbReference type="ARBA" id="ARBA00023136"/>
    </source>
</evidence>
<evidence type="ECO:0000256" key="12">
    <source>
        <dbReference type="ARBA" id="ARBA00023033"/>
    </source>
</evidence>
<dbReference type="Pfam" id="PF00067">
    <property type="entry name" value="p450"/>
    <property type="match status" value="1"/>
</dbReference>
<dbReference type="InterPro" id="IPR002401">
    <property type="entry name" value="Cyt_P450_E_grp-I"/>
</dbReference>
<evidence type="ECO:0000256" key="11">
    <source>
        <dbReference type="ARBA" id="ARBA00023004"/>
    </source>
</evidence>
<keyword evidence="12 15" id="KW-0503">Monooxygenase</keyword>
<evidence type="ECO:0000256" key="14">
    <source>
        <dbReference type="PIRSR" id="PIRSR602401-1"/>
    </source>
</evidence>
<evidence type="ECO:0000256" key="8">
    <source>
        <dbReference type="ARBA" id="ARBA00022824"/>
    </source>
</evidence>
<reference evidence="17" key="1">
    <citation type="submission" date="2024-04" db="EMBL/GenBank/DDBJ databases">
        <authorList>
            <consortium name="Molecular Ecology Group"/>
        </authorList>
    </citation>
    <scope>NUCLEOTIDE SEQUENCE</scope>
</reference>
<dbReference type="Gene3D" id="1.10.630.10">
    <property type="entry name" value="Cytochrome P450"/>
    <property type="match status" value="1"/>
</dbReference>
<dbReference type="PANTHER" id="PTHR24291">
    <property type="entry name" value="CYTOCHROME P450 FAMILY 4"/>
    <property type="match status" value="1"/>
</dbReference>
<evidence type="ECO:0000256" key="5">
    <source>
        <dbReference type="ARBA" id="ARBA00010617"/>
    </source>
</evidence>
<comment type="cofactor">
    <cofactor evidence="1 14">
        <name>heme</name>
        <dbReference type="ChEBI" id="CHEBI:30413"/>
    </cofactor>
</comment>
<protein>
    <recommendedName>
        <fullName evidence="19">Cytochrome P450</fullName>
    </recommendedName>
</protein>
<evidence type="ECO:0000256" key="9">
    <source>
        <dbReference type="ARBA" id="ARBA00022848"/>
    </source>
</evidence>
<dbReference type="PANTHER" id="PTHR24291:SF189">
    <property type="entry name" value="CYTOCHROME P450 4C3-RELATED"/>
    <property type="match status" value="1"/>
</dbReference>
<dbReference type="InterPro" id="IPR050196">
    <property type="entry name" value="Cytochrome_P450_Monoox"/>
</dbReference>
<dbReference type="PROSITE" id="PS00086">
    <property type="entry name" value="CYTOCHROME_P450"/>
    <property type="match status" value="1"/>
</dbReference>
<evidence type="ECO:0008006" key="19">
    <source>
        <dbReference type="Google" id="ProtNLM"/>
    </source>
</evidence>
<comment type="function">
    <text evidence="2">May be involved in the metabolism of insect hormones and in the breakdown of synthetic insecticides.</text>
</comment>
<keyword evidence="6 14" id="KW-0349">Heme</keyword>
<organism evidence="17 18">
    <name type="scientific">Lasius platythorax</name>
    <dbReference type="NCBI Taxonomy" id="488582"/>
    <lineage>
        <taxon>Eukaryota</taxon>
        <taxon>Metazoa</taxon>
        <taxon>Ecdysozoa</taxon>
        <taxon>Arthropoda</taxon>
        <taxon>Hexapoda</taxon>
        <taxon>Insecta</taxon>
        <taxon>Pterygota</taxon>
        <taxon>Neoptera</taxon>
        <taxon>Endopterygota</taxon>
        <taxon>Hymenoptera</taxon>
        <taxon>Apocrita</taxon>
        <taxon>Aculeata</taxon>
        <taxon>Formicoidea</taxon>
        <taxon>Formicidae</taxon>
        <taxon>Formicinae</taxon>
        <taxon>Lasius</taxon>
        <taxon>Lasius</taxon>
    </lineage>
</organism>
<keyword evidence="9" id="KW-0492">Microsome</keyword>
<dbReference type="GO" id="GO:0020037">
    <property type="term" value="F:heme binding"/>
    <property type="evidence" value="ECO:0007669"/>
    <property type="project" value="InterPro"/>
</dbReference>
<dbReference type="InterPro" id="IPR036396">
    <property type="entry name" value="Cyt_P450_sf"/>
</dbReference>
<evidence type="ECO:0000256" key="3">
    <source>
        <dbReference type="ARBA" id="ARBA00004174"/>
    </source>
</evidence>
<keyword evidence="8" id="KW-0256">Endoplasmic reticulum</keyword>
<dbReference type="InterPro" id="IPR001128">
    <property type="entry name" value="Cyt_P450"/>
</dbReference>
<evidence type="ECO:0000256" key="7">
    <source>
        <dbReference type="ARBA" id="ARBA00022723"/>
    </source>
</evidence>
<dbReference type="InterPro" id="IPR017972">
    <property type="entry name" value="Cyt_P450_CS"/>
</dbReference>
<sequence length="443" mass="50990">MAFVSVVLMTFAWIAIIYFICNFCRLVSVKMINTLPGPKALPLVGSVFYFLQRNPDEILGSLLKLVRDYSSPFQVWMGNKLFIGIYEPDQIKTILQNSNCLDKGVLYKFIEPVLGKASLLTAPDTVIGIKLDSRLDKMSQFCKLIISCKKSLSCRFKNILLYPNFIYNLTGFGREQQKKLNFIYSFVNEMIQQRQYALNKSNTAETKNKITHRAICDMLLEKSHEENFTQESIIHDNVLTMLVGASDTIAITMNFVTFMLANFPEIQEKAYKELLEIYGVETPRSAPVKYEDLQYMDYLDRVIKETLRLFPVVPVVARQLTEDLRMGEIILPKGADIVVALGKVLRNKKYWPNPLEFDPDRFLPERLGNSYSYYMPFSNGPRNCIGMKYAMISMKVILATLIRTFVFKVDKSIGINKIKLKFEVLLSPIEPLKVKIERRNFPS</sequence>
<dbReference type="AlphaFoldDB" id="A0AAV2NE19"/>
<keyword evidence="11 14" id="KW-0408">Iron</keyword>
<keyword evidence="16" id="KW-0812">Transmembrane</keyword>
<dbReference type="PRINTS" id="PR00385">
    <property type="entry name" value="P450"/>
</dbReference>
<comment type="subcellular location">
    <subcellularLocation>
        <location evidence="4">Endoplasmic reticulum membrane</location>
        <topology evidence="4">Peripheral membrane protein</topology>
    </subcellularLocation>
    <subcellularLocation>
        <location evidence="3">Microsome membrane</location>
        <topology evidence="3">Peripheral membrane protein</topology>
    </subcellularLocation>
</comment>
<evidence type="ECO:0000256" key="16">
    <source>
        <dbReference type="SAM" id="Phobius"/>
    </source>
</evidence>
<dbReference type="GO" id="GO:0005506">
    <property type="term" value="F:iron ion binding"/>
    <property type="evidence" value="ECO:0007669"/>
    <property type="project" value="InterPro"/>
</dbReference>
<feature type="transmembrane region" description="Helical" evidence="16">
    <location>
        <begin position="6"/>
        <end position="27"/>
    </location>
</feature>
<evidence type="ECO:0000313" key="17">
    <source>
        <dbReference type="EMBL" id="CAL1678403.1"/>
    </source>
</evidence>
<keyword evidence="10 15" id="KW-0560">Oxidoreductase</keyword>